<dbReference type="AlphaFoldDB" id="A0A9P3LPT4"/>
<reference evidence="2 3" key="1">
    <citation type="submission" date="2021-08" db="EMBL/GenBank/DDBJ databases">
        <title>Draft Genome Sequence of Phanerochaete sordida strain YK-624.</title>
        <authorList>
            <person name="Mori T."/>
            <person name="Dohra H."/>
            <person name="Suzuki T."/>
            <person name="Kawagishi H."/>
            <person name="Hirai H."/>
        </authorList>
    </citation>
    <scope>NUCLEOTIDE SEQUENCE [LARGE SCALE GENOMIC DNA]</scope>
    <source>
        <strain evidence="2 3">YK-624</strain>
    </source>
</reference>
<dbReference type="Proteomes" id="UP000703269">
    <property type="component" value="Unassembled WGS sequence"/>
</dbReference>
<feature type="region of interest" description="Disordered" evidence="1">
    <location>
        <begin position="68"/>
        <end position="102"/>
    </location>
</feature>
<dbReference type="EMBL" id="BPQB01000217">
    <property type="protein sequence ID" value="GJF00858.1"/>
    <property type="molecule type" value="Genomic_DNA"/>
</dbReference>
<name>A0A9P3LPT4_9APHY</name>
<gene>
    <name evidence="2" type="ORF">PsYK624_171600</name>
</gene>
<sequence length="155" mass="17605">MFSLAFTRVDLRHCWLGAVRMSAQALYAARQQLDAVTQCFQGPRKPSLDHAGKSLAVVHVWTRPHWRPRRQIPPSASRSMLGTQRRRRDTTRPPTRPLPCRALHDEPKAAPVVARPLAPGTLYRRRRSTASCRLSFVGLSTLYGRLNMQVDVREA</sequence>
<evidence type="ECO:0000313" key="3">
    <source>
        <dbReference type="Proteomes" id="UP000703269"/>
    </source>
</evidence>
<accession>A0A9P3LPT4</accession>
<proteinExistence type="predicted"/>
<comment type="caution">
    <text evidence="2">The sequence shown here is derived from an EMBL/GenBank/DDBJ whole genome shotgun (WGS) entry which is preliminary data.</text>
</comment>
<organism evidence="2 3">
    <name type="scientific">Phanerochaete sordida</name>
    <dbReference type="NCBI Taxonomy" id="48140"/>
    <lineage>
        <taxon>Eukaryota</taxon>
        <taxon>Fungi</taxon>
        <taxon>Dikarya</taxon>
        <taxon>Basidiomycota</taxon>
        <taxon>Agaricomycotina</taxon>
        <taxon>Agaricomycetes</taxon>
        <taxon>Polyporales</taxon>
        <taxon>Phanerochaetaceae</taxon>
        <taxon>Phanerochaete</taxon>
    </lineage>
</organism>
<evidence type="ECO:0000256" key="1">
    <source>
        <dbReference type="SAM" id="MobiDB-lite"/>
    </source>
</evidence>
<evidence type="ECO:0000313" key="2">
    <source>
        <dbReference type="EMBL" id="GJF00858.1"/>
    </source>
</evidence>
<keyword evidence="3" id="KW-1185">Reference proteome</keyword>
<protein>
    <submittedName>
        <fullName evidence="2">Uncharacterized protein</fullName>
    </submittedName>
</protein>